<keyword evidence="2" id="KW-0539">Nucleus</keyword>
<accession>A0A078AGZ8</accession>
<proteinExistence type="predicted"/>
<dbReference type="GO" id="GO:0031298">
    <property type="term" value="C:replication fork protection complex"/>
    <property type="evidence" value="ECO:0007669"/>
    <property type="project" value="TreeGrafter"/>
</dbReference>
<gene>
    <name evidence="6" type="primary">Contig8669.g9250</name>
    <name evidence="6" type="ORF">STYLEM_9129</name>
</gene>
<feature type="region of interest" description="Disordered" evidence="4">
    <location>
        <begin position="1144"/>
        <end position="1247"/>
    </location>
</feature>
<dbReference type="EMBL" id="CCKQ01008669">
    <property type="protein sequence ID" value="CDW80133.1"/>
    <property type="molecule type" value="Genomic_DNA"/>
</dbReference>
<protein>
    <recommendedName>
        <fullName evidence="5">Timeless N-terminal domain-containing protein</fullName>
    </recommendedName>
</protein>
<feature type="region of interest" description="Disordered" evidence="4">
    <location>
        <begin position="1"/>
        <end position="44"/>
    </location>
</feature>
<organism evidence="6 7">
    <name type="scientific">Stylonychia lemnae</name>
    <name type="common">Ciliate</name>
    <dbReference type="NCBI Taxonomy" id="5949"/>
    <lineage>
        <taxon>Eukaryota</taxon>
        <taxon>Sar</taxon>
        <taxon>Alveolata</taxon>
        <taxon>Ciliophora</taxon>
        <taxon>Intramacronucleata</taxon>
        <taxon>Spirotrichea</taxon>
        <taxon>Stichotrichia</taxon>
        <taxon>Sporadotrichida</taxon>
        <taxon>Oxytrichidae</taxon>
        <taxon>Stylonychinae</taxon>
        <taxon>Stylonychia</taxon>
    </lineage>
</organism>
<keyword evidence="7" id="KW-1185">Reference proteome</keyword>
<feature type="compositionally biased region" description="Basic residues" evidence="4">
    <location>
        <begin position="1157"/>
        <end position="1176"/>
    </location>
</feature>
<dbReference type="PANTHER" id="PTHR22940">
    <property type="entry name" value="TIMEOUT/TIMELESS-2"/>
    <property type="match status" value="1"/>
</dbReference>
<feature type="region of interest" description="Disordered" evidence="4">
    <location>
        <begin position="649"/>
        <end position="670"/>
    </location>
</feature>
<keyword evidence="3" id="KW-0131">Cell cycle</keyword>
<dbReference type="OrthoDB" id="310853at2759"/>
<dbReference type="PANTHER" id="PTHR22940:SF4">
    <property type="entry name" value="PROTEIN TIMELESS HOMOLOG"/>
    <property type="match status" value="1"/>
</dbReference>
<feature type="compositionally biased region" description="Basic and acidic residues" evidence="4">
    <location>
        <begin position="860"/>
        <end position="871"/>
    </location>
</feature>
<dbReference type="AlphaFoldDB" id="A0A078AGZ8"/>
<evidence type="ECO:0000313" key="7">
    <source>
        <dbReference type="Proteomes" id="UP000039865"/>
    </source>
</evidence>
<dbReference type="InterPro" id="IPR006906">
    <property type="entry name" value="Timeless_N"/>
</dbReference>
<dbReference type="Pfam" id="PF04821">
    <property type="entry name" value="TIMELESS"/>
    <property type="match status" value="1"/>
</dbReference>
<evidence type="ECO:0000256" key="3">
    <source>
        <dbReference type="ARBA" id="ARBA00023306"/>
    </source>
</evidence>
<dbReference type="GO" id="GO:0000076">
    <property type="term" value="P:DNA replication checkpoint signaling"/>
    <property type="evidence" value="ECO:0007669"/>
    <property type="project" value="TreeGrafter"/>
</dbReference>
<evidence type="ECO:0000256" key="1">
    <source>
        <dbReference type="ARBA" id="ARBA00004123"/>
    </source>
</evidence>
<evidence type="ECO:0000256" key="4">
    <source>
        <dbReference type="SAM" id="MobiDB-lite"/>
    </source>
</evidence>
<dbReference type="InParanoid" id="A0A078AGZ8"/>
<comment type="subcellular location">
    <subcellularLocation>
        <location evidence="1">Nucleus</location>
    </subcellularLocation>
</comment>
<evidence type="ECO:0000256" key="2">
    <source>
        <dbReference type="ARBA" id="ARBA00023242"/>
    </source>
</evidence>
<evidence type="ECO:0000313" key="6">
    <source>
        <dbReference type="EMBL" id="CDW80133.1"/>
    </source>
</evidence>
<feature type="domain" description="Timeless N-terminal" evidence="5">
    <location>
        <begin position="90"/>
        <end position="328"/>
    </location>
</feature>
<evidence type="ECO:0000259" key="5">
    <source>
        <dbReference type="Pfam" id="PF04821"/>
    </source>
</evidence>
<dbReference type="GO" id="GO:0043111">
    <property type="term" value="P:replication fork arrest"/>
    <property type="evidence" value="ECO:0007669"/>
    <property type="project" value="TreeGrafter"/>
</dbReference>
<feature type="compositionally biased region" description="Acidic residues" evidence="4">
    <location>
        <begin position="15"/>
        <end position="25"/>
    </location>
</feature>
<dbReference type="GO" id="GO:0003677">
    <property type="term" value="F:DNA binding"/>
    <property type="evidence" value="ECO:0007669"/>
    <property type="project" value="TreeGrafter"/>
</dbReference>
<dbReference type="OMA" id="CKMHALF"/>
<name>A0A078AGZ8_STYLE</name>
<dbReference type="InterPro" id="IPR044998">
    <property type="entry name" value="Timeless"/>
</dbReference>
<feature type="compositionally biased region" description="Basic and acidic residues" evidence="4">
    <location>
        <begin position="883"/>
        <end position="900"/>
    </location>
</feature>
<feature type="region of interest" description="Disordered" evidence="4">
    <location>
        <begin position="860"/>
        <end position="905"/>
    </location>
</feature>
<dbReference type="Proteomes" id="UP000039865">
    <property type="component" value="Unassembled WGS sequence"/>
</dbReference>
<dbReference type="GO" id="GO:0006281">
    <property type="term" value="P:DNA repair"/>
    <property type="evidence" value="ECO:0007669"/>
    <property type="project" value="TreeGrafter"/>
</dbReference>
<sequence length="1247" mass="147560">MTDTAKQQFDPRLYDEEEDDYEDDNGVQANIERNNNEYGLGDNDMDDIENVEAKMDEEEQNRLFKELLFCVQGVGSVKNINGYDVYVKNESYCEDSLKDLYSNLKRDGDTYPIVRLFLGEWGLLKKDLLPLLVFHKQDKRLSFLTTMIMVQLTALPGETCQQKQKYMSYLREYKQAFLQPNVISVLMEHLADCLQKEERNQKHEQMIELIIVLFKQLLVIPDDKKKDQSNFVNLQKSLLIAFAEESVLDSFIFMTQDFSHSFFQKLSIHFMEIWYQIFKSFTPQQIFNFEEGEKQALQDIDALEKARMNRQNFLRGIRHSKFGSQLQVFRNDGSSVIVGNIYQKNIEVNEVKNGQKRRAQSRMIKDQKHIIEAPQTGKLVNEGALEQSDRKLLQMLRNHLTDMLQNSYCPLIEQIFNELAKSGEAVEEFDKFHYFKLQTFMMQICRLQAYEKHKLDKSIKMKEIQQQQAEEDKKNLFNLSKSKQRKLPIPKVPFNIDISQIGASLQLNNFDYLYSTLYTEIQKKKKLEMKFKDFHSALQLLTQFLYIIRDMATSEDEKNKKNSQILLSNVFHHELVKIAHTGIRLYDEKLHHKQFLHDSIEFTHLMMSMLDEYSKGKVLTIQTQKIKKVKKSKKSRKAKIFGEVDQADLERMKRQNEEDMDDDYNPNNKEEDIEKDIDNLANQDDMYDNVMDNLSDEEDSDEDDGQSRYVERKLNFAAEISLLVDYDTLSKYVMVLRDKDYQKNPQLLQAITSWFKRIVHQLKATWIFFQLEYLICFEQVLSEGQINNNLMKGFGVDRPVTTKDKQIDSYLSELKPLLMQIVKQFMETLQINSLLGIECLFRFSSREVKDAILDNYDKYNGDSNQAKRSEDQEMEDIYGQQKNETKENRDEAKQKQRSAYDENDNIQQQAKNVWTEEQDNILIDNYDQFKALGSKMCVEFLAQLLDNKTPRECYERIKALGLKDKGAQEAKQQSRLLNQQQNESLNTAKIAISVKQFLMQKIGTRVSMDQLELKKYLEFIMEIEKGYLEFKQQEEEMLLFGKVDEVYDLQRNFPDFTVVPVNKEQFDMINEKPFTDLLAALDIRQPKYGQLYLKIQTNLQKEIFSRNIEQLFSALTSMRNAQNVFDKESVNQQTIIIKAENDEMQNSEEEIRDKNRKDKKKKSKHDKKNKKHKKHRKYEDDDDQEQHENKKSRKIKKIYEEEGEDVNQNEDEEENEIEEDKELEDLDQLYEGKDNLDNDREEDQDFE</sequence>
<feature type="compositionally biased region" description="Acidic residues" evidence="4">
    <location>
        <begin position="1201"/>
        <end position="1228"/>
    </location>
</feature>
<reference evidence="6 7" key="1">
    <citation type="submission" date="2014-06" db="EMBL/GenBank/DDBJ databases">
        <authorList>
            <person name="Swart Estienne"/>
        </authorList>
    </citation>
    <scope>NUCLEOTIDE SEQUENCE [LARGE SCALE GENOMIC DNA]</scope>
    <source>
        <strain evidence="6 7">130c</strain>
    </source>
</reference>
<feature type="compositionally biased region" description="Polar residues" evidence="4">
    <location>
        <begin position="27"/>
        <end position="37"/>
    </location>
</feature>